<dbReference type="AlphaFoldDB" id="A0A1E3GYG0"/>
<dbReference type="Gene3D" id="1.10.10.10">
    <property type="entry name" value="Winged helix-like DNA-binding domain superfamily/Winged helix DNA-binding domain"/>
    <property type="match status" value="1"/>
</dbReference>
<dbReference type="GO" id="GO:1901135">
    <property type="term" value="P:carbohydrate derivative metabolic process"/>
    <property type="evidence" value="ECO:0007669"/>
    <property type="project" value="InterPro"/>
</dbReference>
<gene>
    <name evidence="2" type="ORF">A6302_03621</name>
</gene>
<evidence type="ECO:0000259" key="1">
    <source>
        <dbReference type="PROSITE" id="PS51071"/>
    </source>
</evidence>
<protein>
    <submittedName>
        <fullName evidence="2">Putative DNA-binding transcriptional regulator</fullName>
    </submittedName>
</protein>
<evidence type="ECO:0000313" key="3">
    <source>
        <dbReference type="Proteomes" id="UP000094622"/>
    </source>
</evidence>
<dbReference type="InterPro" id="IPR047640">
    <property type="entry name" value="RpiR-like"/>
</dbReference>
<dbReference type="GO" id="GO:0097367">
    <property type="term" value="F:carbohydrate derivative binding"/>
    <property type="evidence" value="ECO:0007669"/>
    <property type="project" value="InterPro"/>
</dbReference>
<dbReference type="RefSeq" id="WP_069307920.1">
    <property type="nucleotide sequence ID" value="NZ_MCRJ01000111.1"/>
</dbReference>
<accession>A0A1E3GYG0</accession>
<dbReference type="PROSITE" id="PS51071">
    <property type="entry name" value="HTH_RPIR"/>
    <property type="match status" value="1"/>
</dbReference>
<dbReference type="PANTHER" id="PTHR30514">
    <property type="entry name" value="GLUCOKINASE"/>
    <property type="match status" value="1"/>
</dbReference>
<feature type="domain" description="HTH rpiR-type" evidence="1">
    <location>
        <begin position="5"/>
        <end position="81"/>
    </location>
</feature>
<proteinExistence type="predicted"/>
<dbReference type="Proteomes" id="UP000094622">
    <property type="component" value="Unassembled WGS sequence"/>
</dbReference>
<dbReference type="SUPFAM" id="SSF46689">
    <property type="entry name" value="Homeodomain-like"/>
    <property type="match status" value="1"/>
</dbReference>
<sequence length="279" mass="30121">MQGDKSFLGRVNQALPTLHPAERKLGNMLCDFPGDLASYSSGELAALAGVSKATISRFVRKLGYVSFEEARRHAREEKATGSRLYLASRTLADARTSLDTQFARTVENLQRTLSTIDDTTIPAIADALLSARKVWVVGYRASHAFASYVGWQLLQVLETISVIPGGGQTMGEHLVGVGAADVVLVFGLRRRPVSLGLVLDQIEQSGARLVYITDEGAPPHSGVSWHLRCETSPSGPLFNHVSVMAICHLITDETIARAGSAGRARLRGIETLNDALEEL</sequence>
<dbReference type="SUPFAM" id="SSF53697">
    <property type="entry name" value="SIS domain"/>
    <property type="match status" value="1"/>
</dbReference>
<dbReference type="InterPro" id="IPR001347">
    <property type="entry name" value="SIS_dom"/>
</dbReference>
<keyword evidence="2" id="KW-0238">DNA-binding</keyword>
<dbReference type="InterPro" id="IPR009057">
    <property type="entry name" value="Homeodomain-like_sf"/>
</dbReference>
<dbReference type="GO" id="GO:0003677">
    <property type="term" value="F:DNA binding"/>
    <property type="evidence" value="ECO:0007669"/>
    <property type="project" value="UniProtKB-KW"/>
</dbReference>
<name>A0A1E3GYG0_9HYPH</name>
<dbReference type="PANTHER" id="PTHR30514:SF18">
    <property type="entry name" value="RPIR-FAMILY TRANSCRIPTIONAL REGULATOR"/>
    <property type="match status" value="1"/>
</dbReference>
<dbReference type="OrthoDB" id="3237351at2"/>
<comment type="caution">
    <text evidence="2">The sequence shown here is derived from an EMBL/GenBank/DDBJ whole genome shotgun (WGS) entry which is preliminary data.</text>
</comment>
<dbReference type="Pfam" id="PF01380">
    <property type="entry name" value="SIS"/>
    <property type="match status" value="1"/>
</dbReference>
<dbReference type="InterPro" id="IPR046348">
    <property type="entry name" value="SIS_dom_sf"/>
</dbReference>
<reference evidence="2 3" key="1">
    <citation type="submission" date="2016-07" db="EMBL/GenBank/DDBJ databases">
        <title>Draft Genome Sequence of Methylobrevis pamukkalensis PK2.</title>
        <authorList>
            <person name="Vasilenko O.V."/>
            <person name="Doronina N.V."/>
            <person name="Shmareva M.N."/>
            <person name="Tarlachkov S.V."/>
            <person name="Mustakhimov I."/>
            <person name="Trotsenko Y.A."/>
        </authorList>
    </citation>
    <scope>NUCLEOTIDE SEQUENCE [LARGE SCALE GENOMIC DNA]</scope>
    <source>
        <strain evidence="2 3">PK2</strain>
    </source>
</reference>
<dbReference type="InterPro" id="IPR036388">
    <property type="entry name" value="WH-like_DNA-bd_sf"/>
</dbReference>
<keyword evidence="3" id="KW-1185">Reference proteome</keyword>
<dbReference type="GO" id="GO:0003700">
    <property type="term" value="F:DNA-binding transcription factor activity"/>
    <property type="evidence" value="ECO:0007669"/>
    <property type="project" value="InterPro"/>
</dbReference>
<evidence type="ECO:0000313" key="2">
    <source>
        <dbReference type="EMBL" id="ODN69083.1"/>
    </source>
</evidence>
<dbReference type="InterPro" id="IPR000281">
    <property type="entry name" value="HTH_RpiR"/>
</dbReference>
<organism evidence="2 3">
    <name type="scientific">Methylobrevis pamukkalensis</name>
    <dbReference type="NCBI Taxonomy" id="1439726"/>
    <lineage>
        <taxon>Bacteria</taxon>
        <taxon>Pseudomonadati</taxon>
        <taxon>Pseudomonadota</taxon>
        <taxon>Alphaproteobacteria</taxon>
        <taxon>Hyphomicrobiales</taxon>
        <taxon>Pleomorphomonadaceae</taxon>
        <taxon>Methylobrevis</taxon>
    </lineage>
</organism>
<dbReference type="Pfam" id="PF01418">
    <property type="entry name" value="HTH_6"/>
    <property type="match status" value="1"/>
</dbReference>
<dbReference type="EMBL" id="MCRJ01000111">
    <property type="protein sequence ID" value="ODN69083.1"/>
    <property type="molecule type" value="Genomic_DNA"/>
</dbReference>
<dbReference type="Gene3D" id="3.40.50.10490">
    <property type="entry name" value="Glucose-6-phosphate isomerase like protein, domain 1"/>
    <property type="match status" value="1"/>
</dbReference>